<sequence length="81" mass="9118">MCSSIKNKKLFKKEFGTRFWELTAIVTAGLLTFVSIIASSFTNDRKTIRPNRISALIDAATFRTDTDISLNFIDARAWITG</sequence>
<keyword evidence="1" id="KW-0472">Membrane</keyword>
<comment type="caution">
    <text evidence="2">The sequence shown here is derived from an EMBL/GenBank/DDBJ whole genome shotgun (WGS) entry which is preliminary data.</text>
</comment>
<gene>
    <name evidence="2" type="ORF">A2840_01355</name>
</gene>
<organism evidence="2 3">
    <name type="scientific">Candidatus Buchananbacteria bacterium RIFCSPHIGHO2_01_FULL_47_11b</name>
    <dbReference type="NCBI Taxonomy" id="1797537"/>
    <lineage>
        <taxon>Bacteria</taxon>
        <taxon>Candidatus Buchananiibacteriota</taxon>
    </lineage>
</organism>
<evidence type="ECO:0000313" key="2">
    <source>
        <dbReference type="EMBL" id="OGY46912.1"/>
    </source>
</evidence>
<feature type="transmembrane region" description="Helical" evidence="1">
    <location>
        <begin position="20"/>
        <end position="41"/>
    </location>
</feature>
<name>A0A1G1Y3N5_9BACT</name>
<reference evidence="2 3" key="1">
    <citation type="journal article" date="2016" name="Nat. Commun.">
        <title>Thousands of microbial genomes shed light on interconnected biogeochemical processes in an aquifer system.</title>
        <authorList>
            <person name="Anantharaman K."/>
            <person name="Brown C.T."/>
            <person name="Hug L.A."/>
            <person name="Sharon I."/>
            <person name="Castelle C.J."/>
            <person name="Probst A.J."/>
            <person name="Thomas B.C."/>
            <person name="Singh A."/>
            <person name="Wilkins M.J."/>
            <person name="Karaoz U."/>
            <person name="Brodie E.L."/>
            <person name="Williams K.H."/>
            <person name="Hubbard S.S."/>
            <person name="Banfield J.F."/>
        </authorList>
    </citation>
    <scope>NUCLEOTIDE SEQUENCE [LARGE SCALE GENOMIC DNA]</scope>
</reference>
<keyword evidence="1" id="KW-0812">Transmembrane</keyword>
<proteinExistence type="predicted"/>
<dbReference type="Proteomes" id="UP000178385">
    <property type="component" value="Unassembled WGS sequence"/>
</dbReference>
<keyword evidence="1" id="KW-1133">Transmembrane helix</keyword>
<accession>A0A1G1Y3N5</accession>
<evidence type="ECO:0000256" key="1">
    <source>
        <dbReference type="SAM" id="Phobius"/>
    </source>
</evidence>
<evidence type="ECO:0000313" key="3">
    <source>
        <dbReference type="Proteomes" id="UP000178385"/>
    </source>
</evidence>
<dbReference type="AlphaFoldDB" id="A0A1G1Y3N5"/>
<dbReference type="EMBL" id="MHIG01000020">
    <property type="protein sequence ID" value="OGY46912.1"/>
    <property type="molecule type" value="Genomic_DNA"/>
</dbReference>
<protein>
    <submittedName>
        <fullName evidence="2">Uncharacterized protein</fullName>
    </submittedName>
</protein>